<sequence length="207" mass="23442">MKIVFKFPKGSSSKHELLFKEGWIPLKEPVTLSSAILQSFPFMFLTTLLTFLVISLFSPFTLEDFGLGEEGFTFTIHFEAIFYVLVIIIVHELIHLIFIPRFFSSERTYLGFTFFGGFVYTEEVISKHRFLLITAAPYLILSIILPVLAGIFGLFNTQMKIVLLIHSLASSVDALVFLLAASQVPADGQLISNGMKTFWRCRDAIEK</sequence>
<dbReference type="OrthoDB" id="1778118at2"/>
<feature type="transmembrane region" description="Helical" evidence="1">
    <location>
        <begin position="80"/>
        <end position="99"/>
    </location>
</feature>
<accession>A0A7X2V627</accession>
<reference evidence="2 3" key="1">
    <citation type="journal article" date="2017" name="Int. J. Syst. Evol. Microbiol.">
        <title>Bacillus mangrovi sp. nov., isolated from a sediment sample from a mangrove forest.</title>
        <authorList>
            <person name="Gupta V."/>
            <person name="Singh P.K."/>
            <person name="Korpole S."/>
            <person name="Tanuku N.R.S."/>
            <person name="Pinnaka A.K."/>
        </authorList>
    </citation>
    <scope>NUCLEOTIDE SEQUENCE [LARGE SCALE GENOMIC DNA]</scope>
    <source>
        <strain evidence="2 3">KCTC 33872</strain>
    </source>
</reference>
<keyword evidence="1" id="KW-0472">Membrane</keyword>
<dbReference type="Proteomes" id="UP000434639">
    <property type="component" value="Unassembled WGS sequence"/>
</dbReference>
<evidence type="ECO:0000256" key="1">
    <source>
        <dbReference type="SAM" id="Phobius"/>
    </source>
</evidence>
<feature type="transmembrane region" description="Helical" evidence="1">
    <location>
        <begin position="42"/>
        <end position="60"/>
    </location>
</feature>
<gene>
    <name evidence="2" type="ORF">GKZ89_15425</name>
</gene>
<proteinExistence type="predicted"/>
<evidence type="ECO:0000313" key="3">
    <source>
        <dbReference type="Proteomes" id="UP000434639"/>
    </source>
</evidence>
<feature type="transmembrane region" description="Helical" evidence="1">
    <location>
        <begin position="130"/>
        <end position="155"/>
    </location>
</feature>
<dbReference type="EMBL" id="WMIB01000018">
    <property type="protein sequence ID" value="MTH54794.1"/>
    <property type="molecule type" value="Genomic_DNA"/>
</dbReference>
<dbReference type="InterPro" id="IPR021683">
    <property type="entry name" value="DUF3267"/>
</dbReference>
<feature type="transmembrane region" description="Helical" evidence="1">
    <location>
        <begin position="161"/>
        <end position="181"/>
    </location>
</feature>
<protein>
    <submittedName>
        <fullName evidence="2">DUF3267 domain-containing protein</fullName>
    </submittedName>
</protein>
<dbReference type="AlphaFoldDB" id="A0A7X2V627"/>
<keyword evidence="1" id="KW-1133">Transmembrane helix</keyword>
<evidence type="ECO:0000313" key="2">
    <source>
        <dbReference type="EMBL" id="MTH54794.1"/>
    </source>
</evidence>
<dbReference type="RefSeq" id="WP_155113304.1">
    <property type="nucleotide sequence ID" value="NZ_WMIB01000018.1"/>
</dbReference>
<keyword evidence="1" id="KW-0812">Transmembrane</keyword>
<dbReference type="Pfam" id="PF11667">
    <property type="entry name" value="DUF3267"/>
    <property type="match status" value="1"/>
</dbReference>
<keyword evidence="3" id="KW-1185">Reference proteome</keyword>
<comment type="caution">
    <text evidence="2">The sequence shown here is derived from an EMBL/GenBank/DDBJ whole genome shotgun (WGS) entry which is preliminary data.</text>
</comment>
<name>A0A7X2V627_9BACI</name>
<organism evidence="2 3">
    <name type="scientific">Metabacillus mangrovi</name>
    <dbReference type="NCBI Taxonomy" id="1491830"/>
    <lineage>
        <taxon>Bacteria</taxon>
        <taxon>Bacillati</taxon>
        <taxon>Bacillota</taxon>
        <taxon>Bacilli</taxon>
        <taxon>Bacillales</taxon>
        <taxon>Bacillaceae</taxon>
        <taxon>Metabacillus</taxon>
    </lineage>
</organism>